<evidence type="ECO:0000256" key="1">
    <source>
        <dbReference type="SAM" id="Phobius"/>
    </source>
</evidence>
<comment type="caution">
    <text evidence="2">The sequence shown here is derived from an EMBL/GenBank/DDBJ whole genome shotgun (WGS) entry which is preliminary data.</text>
</comment>
<name>A0A9N8KB70_9PEZI</name>
<keyword evidence="3" id="KW-1185">Reference proteome</keyword>
<dbReference type="Proteomes" id="UP000745764">
    <property type="component" value="Unassembled WGS sequence"/>
</dbReference>
<organism evidence="2 3">
    <name type="scientific">Aureobasidium uvarum</name>
    <dbReference type="NCBI Taxonomy" id="2773716"/>
    <lineage>
        <taxon>Eukaryota</taxon>
        <taxon>Fungi</taxon>
        <taxon>Dikarya</taxon>
        <taxon>Ascomycota</taxon>
        <taxon>Pezizomycotina</taxon>
        <taxon>Dothideomycetes</taxon>
        <taxon>Dothideomycetidae</taxon>
        <taxon>Dothideales</taxon>
        <taxon>Saccotheciaceae</taxon>
        <taxon>Aureobasidium</taxon>
    </lineage>
</organism>
<dbReference type="EMBL" id="CAINUL010000003">
    <property type="protein sequence ID" value="CAD0108470.1"/>
    <property type="molecule type" value="Genomic_DNA"/>
</dbReference>
<sequence>MSNILNPSQIYAVSQDRSNLQTKNTPPYPPPNTTWVGGYKFGVGGFGVATLWILVGRTTLRAIDRVVIKDAFEKSSDSTVETGLYKGIYRQLKKKGLDFGVDPTHNIGHAASHLRFLKEAYLQVSMTVPDTSEEIYAAQLWGYSRKLLDSPYSPDHNHWRLYMPLYDYGDLNGLIKAHYIEKKAIPEPFIWHTLICLMKAAVQSEDQARSRPNNTDTDVIVVFDMKPGNILLAAPD</sequence>
<evidence type="ECO:0008006" key="4">
    <source>
        <dbReference type="Google" id="ProtNLM"/>
    </source>
</evidence>
<proteinExistence type="predicted"/>
<gene>
    <name evidence="2" type="ORF">AWRI4620_LOCUS2725</name>
</gene>
<reference evidence="2" key="1">
    <citation type="submission" date="2020-06" db="EMBL/GenBank/DDBJ databases">
        <authorList>
            <person name="Onetto C."/>
        </authorList>
    </citation>
    <scope>NUCLEOTIDE SEQUENCE</scope>
</reference>
<evidence type="ECO:0000313" key="3">
    <source>
        <dbReference type="Proteomes" id="UP000745764"/>
    </source>
</evidence>
<keyword evidence="1" id="KW-1133">Transmembrane helix</keyword>
<protein>
    <recommendedName>
        <fullName evidence="4">Protein kinase domain-containing protein</fullName>
    </recommendedName>
</protein>
<dbReference type="OrthoDB" id="310217at2759"/>
<keyword evidence="1" id="KW-0812">Transmembrane</keyword>
<feature type="transmembrane region" description="Helical" evidence="1">
    <location>
        <begin position="36"/>
        <end position="55"/>
    </location>
</feature>
<evidence type="ECO:0000313" key="2">
    <source>
        <dbReference type="EMBL" id="CAD0108470.1"/>
    </source>
</evidence>
<keyword evidence="1" id="KW-0472">Membrane</keyword>
<dbReference type="AlphaFoldDB" id="A0A9N8KB70"/>
<accession>A0A9N8KB70</accession>